<reference evidence="8" key="1">
    <citation type="submission" date="2022-08" db="EMBL/GenBank/DDBJ databases">
        <title>The genomic sequence of strain Paenibacillus sp. SCIV0701.</title>
        <authorList>
            <person name="Zhao H."/>
        </authorList>
    </citation>
    <scope>NUCLEOTIDE SEQUENCE</scope>
    <source>
        <strain evidence="8">SCIV0701</strain>
    </source>
</reference>
<keyword evidence="4" id="KW-0564">Palmitate</keyword>
<dbReference type="PROSITE" id="PS51257">
    <property type="entry name" value="PROKAR_LIPOPROTEIN"/>
    <property type="match status" value="1"/>
</dbReference>
<name>A0A9X2MPV6_9BACL</name>
<keyword evidence="2 7" id="KW-0732">Signal</keyword>
<dbReference type="InterPro" id="IPR006059">
    <property type="entry name" value="SBP"/>
</dbReference>
<dbReference type="EMBL" id="JANIPJ010000007">
    <property type="protein sequence ID" value="MCR2804641.1"/>
    <property type="molecule type" value="Genomic_DNA"/>
</dbReference>
<evidence type="ECO:0000256" key="4">
    <source>
        <dbReference type="ARBA" id="ARBA00023139"/>
    </source>
</evidence>
<feature type="signal peptide" evidence="7">
    <location>
        <begin position="1"/>
        <end position="28"/>
    </location>
</feature>
<dbReference type="PANTHER" id="PTHR43649">
    <property type="entry name" value="ARABINOSE-BINDING PROTEIN-RELATED"/>
    <property type="match status" value="1"/>
</dbReference>
<protein>
    <submittedName>
        <fullName evidence="8">Extracellular solute-binding protein</fullName>
    </submittedName>
</protein>
<dbReference type="InterPro" id="IPR050490">
    <property type="entry name" value="Bact_solute-bd_prot1"/>
</dbReference>
<evidence type="ECO:0000256" key="3">
    <source>
        <dbReference type="ARBA" id="ARBA00023136"/>
    </source>
</evidence>
<evidence type="ECO:0000313" key="8">
    <source>
        <dbReference type="EMBL" id="MCR2804641.1"/>
    </source>
</evidence>
<evidence type="ECO:0000256" key="7">
    <source>
        <dbReference type="SAM" id="SignalP"/>
    </source>
</evidence>
<feature type="region of interest" description="Disordered" evidence="6">
    <location>
        <begin position="385"/>
        <end position="416"/>
    </location>
</feature>
<dbReference type="SUPFAM" id="SSF53850">
    <property type="entry name" value="Periplasmic binding protein-like II"/>
    <property type="match status" value="1"/>
</dbReference>
<evidence type="ECO:0000256" key="6">
    <source>
        <dbReference type="SAM" id="MobiDB-lite"/>
    </source>
</evidence>
<evidence type="ECO:0000313" key="9">
    <source>
        <dbReference type="Proteomes" id="UP001141950"/>
    </source>
</evidence>
<dbReference type="AlphaFoldDB" id="A0A9X2MPV6"/>
<keyword evidence="9" id="KW-1185">Reference proteome</keyword>
<organism evidence="8 9">
    <name type="scientific">Paenibacillus soyae</name>
    <dbReference type="NCBI Taxonomy" id="2969249"/>
    <lineage>
        <taxon>Bacteria</taxon>
        <taxon>Bacillati</taxon>
        <taxon>Bacillota</taxon>
        <taxon>Bacilli</taxon>
        <taxon>Bacillales</taxon>
        <taxon>Paenibacillaceae</taxon>
        <taxon>Paenibacillus</taxon>
    </lineage>
</organism>
<feature type="chain" id="PRO_5040756664" evidence="7">
    <location>
        <begin position="29"/>
        <end position="416"/>
    </location>
</feature>
<sequence length="416" mass="46261">MIKKKSKLLPLSLLAVMLAACTNTSEPAGGNRPNGAEAGTGPLNVSITLMGGPKTPDAWVETALEEELSASLNRKVDMENMFLPGWSDYKTKLNLMMGDRKSMPDILWHSDMEKEYASWIQAGVLVDLVPHLQRHGQNILNYYTEDTLFYSWDNGKMFRVPGDVAELGSMTTMLRKDWLDKLQLPVPTTIDEYIEVLRAFTTEDPDGNGERDTYGFVGDHDWRAFAPFFYSRGVDVDQFLVQEDGTVKYGATMPEVKDALKQLQELYAEGVIDPRMVTPNVSAGDLFAEGKVGSLYYWVSFLNEGHPKQMSFKEINPGGEYIALEPMKGPAGFSADVPSDGKGWSFVSVTGAAEEPEAVVQVLNQIASKETNTLIKFGKEGGALQAGQRRIRQPDRRRQGEATRPRQLYVDHYAQG</sequence>
<dbReference type="Pfam" id="PF13416">
    <property type="entry name" value="SBP_bac_8"/>
    <property type="match status" value="1"/>
</dbReference>
<proteinExistence type="predicted"/>
<evidence type="ECO:0000256" key="5">
    <source>
        <dbReference type="ARBA" id="ARBA00023288"/>
    </source>
</evidence>
<dbReference type="RefSeq" id="WP_257445799.1">
    <property type="nucleotide sequence ID" value="NZ_JANIPJ010000007.1"/>
</dbReference>
<dbReference type="Gene3D" id="3.40.190.10">
    <property type="entry name" value="Periplasmic binding protein-like II"/>
    <property type="match status" value="2"/>
</dbReference>
<evidence type="ECO:0000256" key="1">
    <source>
        <dbReference type="ARBA" id="ARBA00022475"/>
    </source>
</evidence>
<keyword evidence="1" id="KW-1003">Cell membrane</keyword>
<gene>
    <name evidence="8" type="ORF">NQZ67_12205</name>
</gene>
<keyword evidence="3" id="KW-0472">Membrane</keyword>
<comment type="caution">
    <text evidence="8">The sequence shown here is derived from an EMBL/GenBank/DDBJ whole genome shotgun (WGS) entry which is preliminary data.</text>
</comment>
<dbReference type="Proteomes" id="UP001141950">
    <property type="component" value="Unassembled WGS sequence"/>
</dbReference>
<dbReference type="PANTHER" id="PTHR43649:SF33">
    <property type="entry name" value="POLYGALACTURONAN_RHAMNOGALACTURONAN-BINDING PROTEIN YTCQ"/>
    <property type="match status" value="1"/>
</dbReference>
<evidence type="ECO:0000256" key="2">
    <source>
        <dbReference type="ARBA" id="ARBA00022729"/>
    </source>
</evidence>
<keyword evidence="5" id="KW-0449">Lipoprotein</keyword>
<feature type="compositionally biased region" description="Basic and acidic residues" evidence="6">
    <location>
        <begin position="392"/>
        <end position="404"/>
    </location>
</feature>
<accession>A0A9X2MPV6</accession>